<accession>A0ABR4G6D3</accession>
<name>A0ABR4G6D3_9EURO</name>
<reference evidence="1 2" key="1">
    <citation type="submission" date="2024-07" db="EMBL/GenBank/DDBJ databases">
        <title>Section-level genome sequencing and comparative genomics of Aspergillus sections Usti and Cavernicolus.</title>
        <authorList>
            <consortium name="Lawrence Berkeley National Laboratory"/>
            <person name="Nybo J.L."/>
            <person name="Vesth T.C."/>
            <person name="Theobald S."/>
            <person name="Frisvad J.C."/>
            <person name="Larsen T.O."/>
            <person name="Kjaerboelling I."/>
            <person name="Rothschild-Mancinelli K."/>
            <person name="Lyhne E.K."/>
            <person name="Kogle M.E."/>
            <person name="Barry K."/>
            <person name="Clum A."/>
            <person name="Na H."/>
            <person name="Ledsgaard L."/>
            <person name="Lin J."/>
            <person name="Lipzen A."/>
            <person name="Kuo A."/>
            <person name="Riley R."/>
            <person name="Mondo S."/>
            <person name="Labutti K."/>
            <person name="Haridas S."/>
            <person name="Pangalinan J."/>
            <person name="Salamov A.A."/>
            <person name="Simmons B.A."/>
            <person name="Magnuson J.K."/>
            <person name="Chen J."/>
            <person name="Drula E."/>
            <person name="Henrissat B."/>
            <person name="Wiebenga A."/>
            <person name="Lubbers R.J."/>
            <person name="Gomes A.C."/>
            <person name="Makela M.R."/>
            <person name="Stajich J."/>
            <person name="Grigoriev I.V."/>
            <person name="Mortensen U.H."/>
            <person name="De Vries R.P."/>
            <person name="Baker S.E."/>
            <person name="Andersen M.R."/>
        </authorList>
    </citation>
    <scope>NUCLEOTIDE SEQUENCE [LARGE SCALE GENOMIC DNA]</scope>
    <source>
        <strain evidence="1 2">CBS 209.92</strain>
    </source>
</reference>
<evidence type="ECO:0000313" key="2">
    <source>
        <dbReference type="Proteomes" id="UP001610563"/>
    </source>
</evidence>
<dbReference type="InterPro" id="IPR029058">
    <property type="entry name" value="AB_hydrolase_fold"/>
</dbReference>
<gene>
    <name evidence="1" type="ORF">BJX66DRAFT_303433</name>
</gene>
<organism evidence="1 2">
    <name type="scientific">Aspergillus keveii</name>
    <dbReference type="NCBI Taxonomy" id="714993"/>
    <lineage>
        <taxon>Eukaryota</taxon>
        <taxon>Fungi</taxon>
        <taxon>Dikarya</taxon>
        <taxon>Ascomycota</taxon>
        <taxon>Pezizomycotina</taxon>
        <taxon>Eurotiomycetes</taxon>
        <taxon>Eurotiomycetidae</taxon>
        <taxon>Eurotiales</taxon>
        <taxon>Aspergillaceae</taxon>
        <taxon>Aspergillus</taxon>
        <taxon>Aspergillus subgen. Nidulantes</taxon>
    </lineage>
</organism>
<dbReference type="SUPFAM" id="SSF53474">
    <property type="entry name" value="alpha/beta-Hydrolases"/>
    <property type="match status" value="1"/>
</dbReference>
<dbReference type="InterPro" id="IPR052897">
    <property type="entry name" value="Sec-Metab_Biosynth_Hydrolase"/>
</dbReference>
<dbReference type="PANTHER" id="PTHR37017:SF13">
    <property type="entry name" value="AB HYDROLASE-1 DOMAIN-CONTAINING PROTEIN"/>
    <property type="match status" value="1"/>
</dbReference>
<proteinExistence type="predicted"/>
<sequence length="145" mass="15172">MSGPLSLPTVAIIAGAWQNPEHYVPLENALAKLGYESVCQAPPSTCLLHGDTDLAADIAFVRDTVLLPLIEKGKDVIVVLHSFAGVYGGGALKGLSKTEYAQKGKKAGVAAAVVYVAEPCVPSGMSTLQLLDIGEDLIPWVMLDV</sequence>
<evidence type="ECO:0000313" key="1">
    <source>
        <dbReference type="EMBL" id="KAL2794569.1"/>
    </source>
</evidence>
<dbReference type="EMBL" id="JBFTWV010000043">
    <property type="protein sequence ID" value="KAL2794569.1"/>
    <property type="molecule type" value="Genomic_DNA"/>
</dbReference>
<dbReference type="Proteomes" id="UP001610563">
    <property type="component" value="Unassembled WGS sequence"/>
</dbReference>
<protein>
    <recommendedName>
        <fullName evidence="3">AB hydrolase-1 domain-containing protein</fullName>
    </recommendedName>
</protein>
<evidence type="ECO:0008006" key="3">
    <source>
        <dbReference type="Google" id="ProtNLM"/>
    </source>
</evidence>
<comment type="caution">
    <text evidence="1">The sequence shown here is derived from an EMBL/GenBank/DDBJ whole genome shotgun (WGS) entry which is preliminary data.</text>
</comment>
<keyword evidence="2" id="KW-1185">Reference proteome</keyword>
<dbReference type="PANTHER" id="PTHR37017">
    <property type="entry name" value="AB HYDROLASE-1 DOMAIN-CONTAINING PROTEIN-RELATED"/>
    <property type="match status" value="1"/>
</dbReference>